<dbReference type="Proteomes" id="UP000051530">
    <property type="component" value="Unassembled WGS sequence"/>
</dbReference>
<sequence length="47" mass="5384">MVNQKSEQVEQTGNTLRHNLFKISEEQGQSILGSTLMLLDYTKNVFL</sequence>
<comment type="caution">
    <text evidence="1">The sequence shown here is derived from an EMBL/GenBank/DDBJ whole genome shotgun (WGS) entry which is preliminary data.</text>
</comment>
<organism evidence="1 2">
    <name type="scientific">Pseudoloma neurophilia</name>
    <dbReference type="NCBI Taxonomy" id="146866"/>
    <lineage>
        <taxon>Eukaryota</taxon>
        <taxon>Fungi</taxon>
        <taxon>Fungi incertae sedis</taxon>
        <taxon>Microsporidia</taxon>
        <taxon>Pseudoloma</taxon>
    </lineage>
</organism>
<dbReference type="VEuPathDB" id="MicrosporidiaDB:M153_13000013237"/>
<reference evidence="1 2" key="1">
    <citation type="submission" date="2015-07" db="EMBL/GenBank/DDBJ databases">
        <title>The genome of Pseudoloma neurophilia, a relevant intracellular parasite of the zebrafish.</title>
        <authorList>
            <person name="Ndikumana S."/>
            <person name="Pelin A."/>
            <person name="Sanders J."/>
            <person name="Corradi N."/>
        </authorList>
    </citation>
    <scope>NUCLEOTIDE SEQUENCE [LARGE SCALE GENOMIC DNA]</scope>
    <source>
        <strain evidence="1 2">MK1</strain>
    </source>
</reference>
<accession>A0A0R0LZU4</accession>
<gene>
    <name evidence="1" type="ORF">M153_13000013237</name>
</gene>
<protein>
    <submittedName>
        <fullName evidence="1">Uncharacterized protein</fullName>
    </submittedName>
</protein>
<evidence type="ECO:0000313" key="2">
    <source>
        <dbReference type="Proteomes" id="UP000051530"/>
    </source>
</evidence>
<name>A0A0R0LZU4_9MICR</name>
<evidence type="ECO:0000313" key="1">
    <source>
        <dbReference type="EMBL" id="KRH94834.1"/>
    </source>
</evidence>
<dbReference type="AlphaFoldDB" id="A0A0R0LZU4"/>
<proteinExistence type="predicted"/>
<keyword evidence="2" id="KW-1185">Reference proteome</keyword>
<dbReference type="EMBL" id="LGUB01000026">
    <property type="protein sequence ID" value="KRH94834.1"/>
    <property type="molecule type" value="Genomic_DNA"/>
</dbReference>